<reference evidence="2 3" key="1">
    <citation type="submission" date="2019-04" db="EMBL/GenBank/DDBJ databases">
        <title>Comparative genomics and transcriptomics to analyze fruiting body development in filamentous ascomycetes.</title>
        <authorList>
            <consortium name="DOE Joint Genome Institute"/>
            <person name="Lutkenhaus R."/>
            <person name="Traeger S."/>
            <person name="Breuer J."/>
            <person name="Kuo A."/>
            <person name="Lipzen A."/>
            <person name="Pangilinan J."/>
            <person name="Dilworth D."/>
            <person name="Sandor L."/>
            <person name="Poggeler S."/>
            <person name="Barry K."/>
            <person name="Grigoriev I.V."/>
            <person name="Nowrousian M."/>
        </authorList>
    </citation>
    <scope>NUCLEOTIDE SEQUENCE [LARGE SCALE GENOMIC DNA]</scope>
    <source>
        <strain evidence="2 3">CBS 389.68</strain>
    </source>
</reference>
<evidence type="ECO:0000256" key="1">
    <source>
        <dbReference type="SAM" id="Phobius"/>
    </source>
</evidence>
<dbReference type="Proteomes" id="UP000298138">
    <property type="component" value="Unassembled WGS sequence"/>
</dbReference>
<dbReference type="InParanoid" id="A0A4S2MT71"/>
<organism evidence="2 3">
    <name type="scientific">Ascodesmis nigricans</name>
    <dbReference type="NCBI Taxonomy" id="341454"/>
    <lineage>
        <taxon>Eukaryota</taxon>
        <taxon>Fungi</taxon>
        <taxon>Dikarya</taxon>
        <taxon>Ascomycota</taxon>
        <taxon>Pezizomycotina</taxon>
        <taxon>Pezizomycetes</taxon>
        <taxon>Pezizales</taxon>
        <taxon>Ascodesmidaceae</taxon>
        <taxon>Ascodesmis</taxon>
    </lineage>
</organism>
<keyword evidence="1" id="KW-1133">Transmembrane helix</keyword>
<evidence type="ECO:0000313" key="2">
    <source>
        <dbReference type="EMBL" id="TGZ79684.1"/>
    </source>
</evidence>
<feature type="transmembrane region" description="Helical" evidence="1">
    <location>
        <begin position="45"/>
        <end position="67"/>
    </location>
</feature>
<name>A0A4S2MT71_9PEZI</name>
<sequence>MILSIIKHTRAHLPSLHLVPQPLKIPLSNTSKTILPTTTMQSTELGIIIFGSIVGGIAILVGLYYLIKFIRDCVKYEW</sequence>
<keyword evidence="3" id="KW-1185">Reference proteome</keyword>
<protein>
    <submittedName>
        <fullName evidence="2">Uncharacterized protein</fullName>
    </submittedName>
</protein>
<dbReference type="EMBL" id="ML220130">
    <property type="protein sequence ID" value="TGZ79684.1"/>
    <property type="molecule type" value="Genomic_DNA"/>
</dbReference>
<keyword evidence="1" id="KW-0812">Transmembrane</keyword>
<keyword evidence="1" id="KW-0472">Membrane</keyword>
<evidence type="ECO:0000313" key="3">
    <source>
        <dbReference type="Proteomes" id="UP000298138"/>
    </source>
</evidence>
<dbReference type="AlphaFoldDB" id="A0A4S2MT71"/>
<gene>
    <name evidence="2" type="ORF">EX30DRAFT_342301</name>
</gene>
<proteinExistence type="predicted"/>
<accession>A0A4S2MT71</accession>